<dbReference type="InterPro" id="IPR002933">
    <property type="entry name" value="Peptidase_M20"/>
</dbReference>
<dbReference type="EC" id="3.5.1.32" evidence="2"/>
<dbReference type="RefSeq" id="WP_278059678.1">
    <property type="nucleotide sequence ID" value="NZ_CP121247.1"/>
</dbReference>
<dbReference type="PANTHER" id="PTHR11014:SF63">
    <property type="entry name" value="METALLOPEPTIDASE, PUTATIVE (AFU_ORTHOLOGUE AFUA_6G09600)-RELATED"/>
    <property type="match status" value="1"/>
</dbReference>
<dbReference type="Gene3D" id="3.30.70.360">
    <property type="match status" value="1"/>
</dbReference>
<dbReference type="SUPFAM" id="SSF55031">
    <property type="entry name" value="Bacterial exopeptidase dimerisation domain"/>
    <property type="match status" value="1"/>
</dbReference>
<dbReference type="Gene3D" id="3.40.630.10">
    <property type="entry name" value="Zn peptidases"/>
    <property type="match status" value="1"/>
</dbReference>
<evidence type="ECO:0000313" key="2">
    <source>
        <dbReference type="EMBL" id="MDP9801552.1"/>
    </source>
</evidence>
<accession>A0ABT9NCV1</accession>
<dbReference type="InterPro" id="IPR011650">
    <property type="entry name" value="Peptidase_M20_dimer"/>
</dbReference>
<dbReference type="Pfam" id="PF01546">
    <property type="entry name" value="Peptidase_M20"/>
    <property type="match status" value="1"/>
</dbReference>
<name>A0ABT9NCV1_9ACTO</name>
<dbReference type="GO" id="GO:0047980">
    <property type="term" value="F:hippurate hydrolase activity"/>
    <property type="evidence" value="ECO:0007669"/>
    <property type="project" value="UniProtKB-EC"/>
</dbReference>
<organism evidence="2 3">
    <name type="scientific">Arcanobacterium wilhelmae</name>
    <dbReference type="NCBI Taxonomy" id="1803177"/>
    <lineage>
        <taxon>Bacteria</taxon>
        <taxon>Bacillati</taxon>
        <taxon>Actinomycetota</taxon>
        <taxon>Actinomycetes</taxon>
        <taxon>Actinomycetales</taxon>
        <taxon>Actinomycetaceae</taxon>
        <taxon>Arcanobacterium</taxon>
    </lineage>
</organism>
<comment type="caution">
    <text evidence="2">The sequence shown here is derived from an EMBL/GenBank/DDBJ whole genome shotgun (WGS) entry which is preliminary data.</text>
</comment>
<dbReference type="Pfam" id="PF07687">
    <property type="entry name" value="M20_dimer"/>
    <property type="match status" value="1"/>
</dbReference>
<keyword evidence="2" id="KW-0378">Hydrolase</keyword>
<dbReference type="EMBL" id="JAUSQW010000001">
    <property type="protein sequence ID" value="MDP9801552.1"/>
    <property type="molecule type" value="Genomic_DNA"/>
</dbReference>
<dbReference type="InterPro" id="IPR017439">
    <property type="entry name" value="Amidohydrolase"/>
</dbReference>
<keyword evidence="3" id="KW-1185">Reference proteome</keyword>
<feature type="domain" description="Peptidase M20 dimerisation" evidence="1">
    <location>
        <begin position="198"/>
        <end position="296"/>
    </location>
</feature>
<reference evidence="2 3" key="1">
    <citation type="submission" date="2023-07" db="EMBL/GenBank/DDBJ databases">
        <title>Sequencing the genomes of 1000 actinobacteria strains.</title>
        <authorList>
            <person name="Klenk H.-P."/>
        </authorList>
    </citation>
    <scope>NUCLEOTIDE SEQUENCE [LARGE SCALE GENOMIC DNA]</scope>
    <source>
        <strain evidence="2 3">DSM 102162</strain>
    </source>
</reference>
<dbReference type="InterPro" id="IPR036264">
    <property type="entry name" value="Bact_exopeptidase_dim_dom"/>
</dbReference>
<gene>
    <name evidence="2" type="ORF">J2S49_001628</name>
</gene>
<dbReference type="PANTHER" id="PTHR11014">
    <property type="entry name" value="PEPTIDASE M20 FAMILY MEMBER"/>
    <property type="match status" value="1"/>
</dbReference>
<evidence type="ECO:0000313" key="3">
    <source>
        <dbReference type="Proteomes" id="UP001235966"/>
    </source>
</evidence>
<dbReference type="SUPFAM" id="SSF53187">
    <property type="entry name" value="Zn-dependent exopeptidases"/>
    <property type="match status" value="1"/>
</dbReference>
<dbReference type="Proteomes" id="UP001235966">
    <property type="component" value="Unassembled WGS sequence"/>
</dbReference>
<dbReference type="NCBIfam" id="TIGR01891">
    <property type="entry name" value="amidohydrolases"/>
    <property type="match status" value="1"/>
</dbReference>
<dbReference type="PIRSF" id="PIRSF005962">
    <property type="entry name" value="Pept_M20D_amidohydro"/>
    <property type="match status" value="1"/>
</dbReference>
<evidence type="ECO:0000259" key="1">
    <source>
        <dbReference type="Pfam" id="PF07687"/>
    </source>
</evidence>
<sequence length="407" mass="42705">MNAVVDAVAGRLDAFEDMYLDFHQHPELSMQEDRTRAAISSRLSELGYEILEIGGGIVGILVNGEGPTVLFRADIDGLPVRESDDKEYASRAQQVNRAGEHVPVMHACGHDFHITGGLGAAEFLAEHRDLWSGTYVALFQPGEETGEGAKVMVAAGLVDAVNAATGNGRVDVALAQHVLPAPVAGHVATVVGPVFSAAATLRITFTGRGSHGSMPHLGIDPVLMGAHTVTRLNEIVSRELAPGEFGVVSVNAFHAGEAANVIPDSSELLVNIRAYSDETYEKEIAAIHRIAQAEAAASGAPAPVVEMFEDTPVVTNDAVVTARVRESLVSVLGEERVDDLVPSTASEDFSIIADAFGAPYCYWGLGGFADPAAAQPNHSPHFVPDLHPTLETGVAAAIAGVLAYLGK</sequence>
<protein>
    <submittedName>
        <fullName evidence="2">Hippurate hydrolase</fullName>
        <ecNumber evidence="2">3.5.1.32</ecNumber>
    </submittedName>
</protein>
<proteinExistence type="predicted"/>